<gene>
    <name evidence="10" type="ORF">G4223_13345</name>
</gene>
<keyword evidence="6 8" id="KW-1133">Transmembrane helix</keyword>
<keyword evidence="5 8" id="KW-0812">Transmembrane</keyword>
<proteinExistence type="inferred from homology"/>
<evidence type="ECO:0000256" key="1">
    <source>
        <dbReference type="ARBA" id="ARBA00004651"/>
    </source>
</evidence>
<evidence type="ECO:0000313" key="10">
    <source>
        <dbReference type="EMBL" id="NFV81098.1"/>
    </source>
</evidence>
<reference evidence="10 11" key="1">
    <citation type="submission" date="2020-02" db="EMBL/GenBank/DDBJ databases">
        <authorList>
            <person name="Dziuba M."/>
            <person name="Kuznetsov B."/>
            <person name="Mardanov A."/>
            <person name="Ravin N."/>
            <person name="Grouzdev D."/>
        </authorList>
    </citation>
    <scope>NUCLEOTIDE SEQUENCE [LARGE SCALE GENOMIC DNA]</scope>
    <source>
        <strain evidence="10 11">SpK</strain>
    </source>
</reference>
<dbReference type="Pfam" id="PF12698">
    <property type="entry name" value="ABC2_membrane_3"/>
    <property type="match status" value="1"/>
</dbReference>
<dbReference type="InterPro" id="IPR051449">
    <property type="entry name" value="ABC-2_transporter_component"/>
</dbReference>
<feature type="transmembrane region" description="Helical" evidence="8">
    <location>
        <begin position="225"/>
        <end position="249"/>
    </location>
</feature>
<feature type="transmembrane region" description="Helical" evidence="8">
    <location>
        <begin position="255"/>
        <end position="277"/>
    </location>
</feature>
<keyword evidence="3" id="KW-0813">Transport</keyword>
<keyword evidence="7 8" id="KW-0472">Membrane</keyword>
<organism evidence="10 11">
    <name type="scientific">Magnetospirillum aberrantis SpK</name>
    <dbReference type="NCBI Taxonomy" id="908842"/>
    <lineage>
        <taxon>Bacteria</taxon>
        <taxon>Pseudomonadati</taxon>
        <taxon>Pseudomonadota</taxon>
        <taxon>Alphaproteobacteria</taxon>
        <taxon>Rhodospirillales</taxon>
        <taxon>Rhodospirillaceae</taxon>
        <taxon>Magnetospirillum</taxon>
    </lineage>
</organism>
<dbReference type="PANTHER" id="PTHR30294">
    <property type="entry name" value="MEMBRANE COMPONENT OF ABC TRANSPORTER YHHJ-RELATED"/>
    <property type="match status" value="1"/>
</dbReference>
<dbReference type="AlphaFoldDB" id="A0A7C9QUS1"/>
<name>A0A7C9QUS1_9PROT</name>
<comment type="caution">
    <text evidence="10">The sequence shown here is derived from an EMBL/GenBank/DDBJ whole genome shotgun (WGS) entry which is preliminary data.</text>
</comment>
<evidence type="ECO:0000256" key="6">
    <source>
        <dbReference type="ARBA" id="ARBA00022989"/>
    </source>
</evidence>
<dbReference type="GO" id="GO:0140359">
    <property type="term" value="F:ABC-type transporter activity"/>
    <property type="evidence" value="ECO:0007669"/>
    <property type="project" value="InterPro"/>
</dbReference>
<evidence type="ECO:0000256" key="5">
    <source>
        <dbReference type="ARBA" id="ARBA00022692"/>
    </source>
</evidence>
<dbReference type="EMBL" id="JAAIYP010000039">
    <property type="protein sequence ID" value="NFV81098.1"/>
    <property type="molecule type" value="Genomic_DNA"/>
</dbReference>
<accession>A0A7C9QUS1</accession>
<dbReference type="Proteomes" id="UP000480684">
    <property type="component" value="Unassembled WGS sequence"/>
</dbReference>
<feature type="transmembrane region" description="Helical" evidence="8">
    <location>
        <begin position="284"/>
        <end position="306"/>
    </location>
</feature>
<protein>
    <submittedName>
        <fullName evidence="10">ABC transporter permease</fullName>
    </submittedName>
</protein>
<feature type="transmembrane region" description="Helical" evidence="8">
    <location>
        <begin position="21"/>
        <end position="42"/>
    </location>
</feature>
<keyword evidence="11" id="KW-1185">Reference proteome</keyword>
<dbReference type="InterPro" id="IPR013525">
    <property type="entry name" value="ABC2_TM"/>
</dbReference>
<sequence length="371" mass="40272">MRLRRLWALVRKEMVQIVRDPSSIVIALVLPVVLLLLFGYGVSLDARHVAVAVVVPEPTQRTASLVTAFANSPYFEVEELRDRRPAEDGLVSGRYRGVVVVADDFDAQASRGLDAPIQVLLDGTDANTARLVKGYAEGVWAKWLGYEARDRGAALAVPVNAETRVWFNEALESRNFLVPGLIAINMTLVGTILTALVVAREWERGTMEAMIATPVGRLELLAGKVIPYFVLGMGGMALSVAIALILFQVPMRGSFWVLTVVSALFLVGALNLGLLISTVAKNQFVAGQIAIVAAFLPAFMLSGFVFEPSSMPLWIEALSHIVAARYFVTCLQTIFMAGDVWSVILPNAGALLLIALVLALVTLKRTRKSLE</sequence>
<feature type="domain" description="ABC transmembrane type-2" evidence="9">
    <location>
        <begin position="133"/>
        <end position="369"/>
    </location>
</feature>
<keyword evidence="4" id="KW-1003">Cell membrane</keyword>
<evidence type="ECO:0000313" key="11">
    <source>
        <dbReference type="Proteomes" id="UP000480684"/>
    </source>
</evidence>
<dbReference type="InterPro" id="IPR047817">
    <property type="entry name" value="ABC2_TM_bact-type"/>
</dbReference>
<evidence type="ECO:0000256" key="2">
    <source>
        <dbReference type="ARBA" id="ARBA00007783"/>
    </source>
</evidence>
<comment type="subcellular location">
    <subcellularLocation>
        <location evidence="1">Cell membrane</location>
        <topology evidence="1">Multi-pass membrane protein</topology>
    </subcellularLocation>
</comment>
<evidence type="ECO:0000256" key="8">
    <source>
        <dbReference type="SAM" id="Phobius"/>
    </source>
</evidence>
<feature type="transmembrane region" description="Helical" evidence="8">
    <location>
        <begin position="176"/>
        <end position="199"/>
    </location>
</feature>
<dbReference type="PROSITE" id="PS51012">
    <property type="entry name" value="ABC_TM2"/>
    <property type="match status" value="1"/>
</dbReference>
<evidence type="ECO:0000256" key="7">
    <source>
        <dbReference type="ARBA" id="ARBA00023136"/>
    </source>
</evidence>
<feature type="transmembrane region" description="Helical" evidence="8">
    <location>
        <begin position="343"/>
        <end position="363"/>
    </location>
</feature>
<dbReference type="PANTHER" id="PTHR30294:SF29">
    <property type="entry name" value="MULTIDRUG ABC TRANSPORTER PERMEASE YBHS-RELATED"/>
    <property type="match status" value="1"/>
</dbReference>
<dbReference type="GO" id="GO:0005886">
    <property type="term" value="C:plasma membrane"/>
    <property type="evidence" value="ECO:0007669"/>
    <property type="project" value="UniProtKB-SubCell"/>
</dbReference>
<evidence type="ECO:0000256" key="3">
    <source>
        <dbReference type="ARBA" id="ARBA00022448"/>
    </source>
</evidence>
<evidence type="ECO:0000256" key="4">
    <source>
        <dbReference type="ARBA" id="ARBA00022475"/>
    </source>
</evidence>
<comment type="similarity">
    <text evidence="2">Belongs to the ABC-2 integral membrane protein family.</text>
</comment>
<evidence type="ECO:0000259" key="9">
    <source>
        <dbReference type="PROSITE" id="PS51012"/>
    </source>
</evidence>